<feature type="region of interest" description="Disordered" evidence="1">
    <location>
        <begin position="89"/>
        <end position="112"/>
    </location>
</feature>
<dbReference type="InterPro" id="IPR036366">
    <property type="entry name" value="PGBDSf"/>
</dbReference>
<accession>A0ABN1BFW6</accession>
<proteinExistence type="predicted"/>
<dbReference type="SUPFAM" id="SSF47090">
    <property type="entry name" value="PGBD-like"/>
    <property type="match status" value="1"/>
</dbReference>
<reference evidence="4 5" key="1">
    <citation type="journal article" date="2019" name="Int. J. Syst. Evol. Microbiol.">
        <title>The Global Catalogue of Microorganisms (GCM) 10K type strain sequencing project: providing services to taxonomists for standard genome sequencing and annotation.</title>
        <authorList>
            <consortium name="The Broad Institute Genomics Platform"/>
            <consortium name="The Broad Institute Genome Sequencing Center for Infectious Disease"/>
            <person name="Wu L."/>
            <person name="Ma J."/>
        </authorList>
    </citation>
    <scope>NUCLEOTIDE SEQUENCE [LARGE SCALE GENOMIC DNA]</scope>
    <source>
        <strain evidence="4 5">JCM 10649</strain>
    </source>
</reference>
<comment type="caution">
    <text evidence="4">The sequence shown here is derived from an EMBL/GenBank/DDBJ whole genome shotgun (WGS) entry which is preliminary data.</text>
</comment>
<feature type="transmembrane region" description="Helical" evidence="2">
    <location>
        <begin position="119"/>
        <end position="139"/>
    </location>
</feature>
<dbReference type="CDD" id="cd00093">
    <property type="entry name" value="HTH_XRE"/>
    <property type="match status" value="1"/>
</dbReference>
<dbReference type="PROSITE" id="PS50943">
    <property type="entry name" value="HTH_CROC1"/>
    <property type="match status" value="1"/>
</dbReference>
<dbReference type="Gene3D" id="1.10.260.40">
    <property type="entry name" value="lambda repressor-like DNA-binding domains"/>
    <property type="match status" value="1"/>
</dbReference>
<dbReference type="Pfam" id="PF01471">
    <property type="entry name" value="PG_binding_1"/>
    <property type="match status" value="1"/>
</dbReference>
<organism evidence="4 5">
    <name type="scientific">Streptomyces stramineus</name>
    <dbReference type="NCBI Taxonomy" id="173861"/>
    <lineage>
        <taxon>Bacteria</taxon>
        <taxon>Bacillati</taxon>
        <taxon>Actinomycetota</taxon>
        <taxon>Actinomycetes</taxon>
        <taxon>Kitasatosporales</taxon>
        <taxon>Streptomycetaceae</taxon>
        <taxon>Streptomyces</taxon>
    </lineage>
</organism>
<evidence type="ECO:0000256" key="2">
    <source>
        <dbReference type="SAM" id="Phobius"/>
    </source>
</evidence>
<gene>
    <name evidence="4" type="ORF">GCM10009544_65620</name>
</gene>
<evidence type="ECO:0000256" key="1">
    <source>
        <dbReference type="SAM" id="MobiDB-lite"/>
    </source>
</evidence>
<keyword evidence="2" id="KW-0812">Transmembrane</keyword>
<dbReference type="Proteomes" id="UP001499895">
    <property type="component" value="Unassembled WGS sequence"/>
</dbReference>
<evidence type="ECO:0000313" key="4">
    <source>
        <dbReference type="EMBL" id="GAA0497038.1"/>
    </source>
</evidence>
<keyword evidence="2" id="KW-0472">Membrane</keyword>
<dbReference type="Gene3D" id="1.10.101.10">
    <property type="entry name" value="PGBD-like superfamily/PGBD"/>
    <property type="match status" value="1"/>
</dbReference>
<dbReference type="InterPro" id="IPR002477">
    <property type="entry name" value="Peptidoglycan-bd-like"/>
</dbReference>
<dbReference type="RefSeq" id="WP_344097962.1">
    <property type="nucleotide sequence ID" value="NZ_BAAAHB010000172.1"/>
</dbReference>
<sequence>MPRWKELPDSLDDRVRQLVVQLRRLKDHSGLSLAALAAKTSYSRSSWERYLNGRQLPPREAVEELARACGADAVRLLVLHEVAAEAWPERQRTEGPLAEAEEDGEAGEAGEGRTARRQVHLLVAAVIVLVLALAATLLITRPWQDDEGPAPAATSGNTQAPFVFTQGRARPCDVRRADGELRAGYSATRTTLMDLKSSGWEVLEAQCLLKHHGFDPGVPDGSYGERSKEAAKRFQKDRSLVVDGVVGPDTWGELRR</sequence>
<feature type="domain" description="HTH cro/C1-type" evidence="3">
    <location>
        <begin position="22"/>
        <end position="76"/>
    </location>
</feature>
<evidence type="ECO:0000313" key="5">
    <source>
        <dbReference type="Proteomes" id="UP001499895"/>
    </source>
</evidence>
<feature type="compositionally biased region" description="Acidic residues" evidence="1">
    <location>
        <begin position="99"/>
        <end position="108"/>
    </location>
</feature>
<dbReference type="EMBL" id="BAAAHB010000172">
    <property type="protein sequence ID" value="GAA0497038.1"/>
    <property type="molecule type" value="Genomic_DNA"/>
</dbReference>
<keyword evidence="5" id="KW-1185">Reference proteome</keyword>
<keyword evidence="2" id="KW-1133">Transmembrane helix</keyword>
<protein>
    <recommendedName>
        <fullName evidence="3">HTH cro/C1-type domain-containing protein</fullName>
    </recommendedName>
</protein>
<evidence type="ECO:0000259" key="3">
    <source>
        <dbReference type="PROSITE" id="PS50943"/>
    </source>
</evidence>
<name>A0ABN1BFW6_9ACTN</name>
<dbReference type="SUPFAM" id="SSF47413">
    <property type="entry name" value="lambda repressor-like DNA-binding domains"/>
    <property type="match status" value="1"/>
</dbReference>
<dbReference type="SMART" id="SM00530">
    <property type="entry name" value="HTH_XRE"/>
    <property type="match status" value="1"/>
</dbReference>
<dbReference type="InterPro" id="IPR010982">
    <property type="entry name" value="Lambda_DNA-bd_dom_sf"/>
</dbReference>
<dbReference type="InterPro" id="IPR036365">
    <property type="entry name" value="PGBD-like_sf"/>
</dbReference>
<dbReference type="InterPro" id="IPR001387">
    <property type="entry name" value="Cro/C1-type_HTH"/>
</dbReference>
<dbReference type="Pfam" id="PF13560">
    <property type="entry name" value="HTH_31"/>
    <property type="match status" value="1"/>
</dbReference>